<evidence type="ECO:0000256" key="4">
    <source>
        <dbReference type="SAM" id="Phobius"/>
    </source>
</evidence>
<evidence type="ECO:0000256" key="2">
    <source>
        <dbReference type="ARBA" id="ARBA00034247"/>
    </source>
</evidence>
<sequence length="515" mass="56871">MPAAALDCAGARHVRLREPVAISPQEKAEFRALAPLRVLAVDAPPMARYDPASKSYSGIGVDVWCFITRELGLRHDLLPGQNLSLADKLQQVQDGRADVFMPLSHQADRARLGLFTLPYYESYYAVIARKGRPLPVHGLADLAPYRVGLVKGVALEPQVQAVVAAPRLTRFDQAGSEGMFQALRAGAIDLAVYSRDIFEEKRYAHEFFDLEVIHTLRDDPRSYRFYFSPTPAHQRVAAAFDRYLAAIDSSASVAAHVIGERQFIERYVAQRSQRAMWQTTSVAGALLALVLGLGFLYYRRMAHRLAASHQQVQQQQQALQAANQALEQQSLSDTLTGLPNRRAFDLALHREHARQQRTGQPLSLLLLDVDHFKGVNDAYGHSIGDDYLRAVARVLRKVVTRSTDLAARHGGEEFTCLLPDTSATQAQALAERIREATQRLTLPNARAWHPMLTLSIGVATLEAGPASAQQLLEQADGQLYVAKRTGRNRVCATVLRGAVTEPPMPQPAPPPHARA</sequence>
<feature type="coiled-coil region" evidence="3">
    <location>
        <begin position="305"/>
        <end position="332"/>
    </location>
</feature>
<dbReference type="InterPro" id="IPR000160">
    <property type="entry name" value="GGDEF_dom"/>
</dbReference>
<dbReference type="Pfam" id="PF00990">
    <property type="entry name" value="GGDEF"/>
    <property type="match status" value="1"/>
</dbReference>
<dbReference type="PROSITE" id="PS50887">
    <property type="entry name" value="GGDEF"/>
    <property type="match status" value="1"/>
</dbReference>
<keyword evidence="7" id="KW-1185">Reference proteome</keyword>
<evidence type="ECO:0000313" key="7">
    <source>
        <dbReference type="Proteomes" id="UP001303211"/>
    </source>
</evidence>
<dbReference type="InterPro" id="IPR029787">
    <property type="entry name" value="Nucleotide_cyclase"/>
</dbReference>
<proteinExistence type="predicted"/>
<dbReference type="CDD" id="cd01949">
    <property type="entry name" value="GGDEF"/>
    <property type="match status" value="1"/>
</dbReference>
<dbReference type="InterPro" id="IPR001638">
    <property type="entry name" value="Solute-binding_3/MltF_N"/>
</dbReference>
<organism evidence="6 7">
    <name type="scientific">Diaphorobacter limosus</name>
    <dbReference type="NCBI Taxonomy" id="3036128"/>
    <lineage>
        <taxon>Bacteria</taxon>
        <taxon>Pseudomonadati</taxon>
        <taxon>Pseudomonadota</taxon>
        <taxon>Betaproteobacteria</taxon>
        <taxon>Burkholderiales</taxon>
        <taxon>Comamonadaceae</taxon>
        <taxon>Diaphorobacter</taxon>
    </lineage>
</organism>
<dbReference type="EMBL" id="CP136921">
    <property type="protein sequence ID" value="WOO31409.1"/>
    <property type="molecule type" value="Genomic_DNA"/>
</dbReference>
<dbReference type="PANTHER" id="PTHR45138">
    <property type="entry name" value="REGULATORY COMPONENTS OF SENSORY TRANSDUCTION SYSTEM"/>
    <property type="match status" value="1"/>
</dbReference>
<reference evidence="6 7" key="1">
    <citation type="submission" date="2023-03" db="EMBL/GenBank/DDBJ databases">
        <title>Diaphorobacter basophil sp. nov., isolated from a sewage-treatment plant.</title>
        <authorList>
            <person name="Yang K."/>
        </authorList>
    </citation>
    <scope>NUCLEOTIDE SEQUENCE [LARGE SCALE GENOMIC DNA]</scope>
    <source>
        <strain evidence="6 7">Y-1</strain>
    </source>
</reference>
<keyword evidence="3" id="KW-0175">Coiled coil</keyword>
<keyword evidence="4" id="KW-0812">Transmembrane</keyword>
<name>A0ABZ0IZH7_9BURK</name>
<keyword evidence="4" id="KW-0472">Membrane</keyword>
<dbReference type="Gene3D" id="3.40.190.10">
    <property type="entry name" value="Periplasmic binding protein-like II"/>
    <property type="match status" value="2"/>
</dbReference>
<dbReference type="RefSeq" id="WP_317700881.1">
    <property type="nucleotide sequence ID" value="NZ_CP136921.1"/>
</dbReference>
<dbReference type="EC" id="2.7.7.65" evidence="1"/>
<dbReference type="InterPro" id="IPR043128">
    <property type="entry name" value="Rev_trsase/Diguanyl_cyclase"/>
</dbReference>
<dbReference type="Gene3D" id="3.30.70.270">
    <property type="match status" value="1"/>
</dbReference>
<evidence type="ECO:0000256" key="1">
    <source>
        <dbReference type="ARBA" id="ARBA00012528"/>
    </source>
</evidence>
<comment type="catalytic activity">
    <reaction evidence="2">
        <text>2 GTP = 3',3'-c-di-GMP + 2 diphosphate</text>
        <dbReference type="Rhea" id="RHEA:24898"/>
        <dbReference type="ChEBI" id="CHEBI:33019"/>
        <dbReference type="ChEBI" id="CHEBI:37565"/>
        <dbReference type="ChEBI" id="CHEBI:58805"/>
        <dbReference type="EC" id="2.7.7.65"/>
    </reaction>
</comment>
<dbReference type="InterPro" id="IPR050469">
    <property type="entry name" value="Diguanylate_Cyclase"/>
</dbReference>
<evidence type="ECO:0000259" key="5">
    <source>
        <dbReference type="PROSITE" id="PS50887"/>
    </source>
</evidence>
<accession>A0ABZ0IZH7</accession>
<dbReference type="SMART" id="SM00267">
    <property type="entry name" value="GGDEF"/>
    <property type="match status" value="1"/>
</dbReference>
<feature type="domain" description="GGDEF" evidence="5">
    <location>
        <begin position="360"/>
        <end position="495"/>
    </location>
</feature>
<protein>
    <recommendedName>
        <fullName evidence="1">diguanylate cyclase</fullName>
        <ecNumber evidence="1">2.7.7.65</ecNumber>
    </recommendedName>
</protein>
<gene>
    <name evidence="6" type="ORF">P4826_13430</name>
</gene>
<dbReference type="SUPFAM" id="SSF53850">
    <property type="entry name" value="Periplasmic binding protein-like II"/>
    <property type="match status" value="1"/>
</dbReference>
<dbReference type="Proteomes" id="UP001303211">
    <property type="component" value="Chromosome"/>
</dbReference>
<dbReference type="SMART" id="SM00062">
    <property type="entry name" value="PBPb"/>
    <property type="match status" value="1"/>
</dbReference>
<dbReference type="PANTHER" id="PTHR45138:SF9">
    <property type="entry name" value="DIGUANYLATE CYCLASE DGCM-RELATED"/>
    <property type="match status" value="1"/>
</dbReference>
<evidence type="ECO:0000313" key="6">
    <source>
        <dbReference type="EMBL" id="WOO31409.1"/>
    </source>
</evidence>
<evidence type="ECO:0000256" key="3">
    <source>
        <dbReference type="SAM" id="Coils"/>
    </source>
</evidence>
<dbReference type="SUPFAM" id="SSF55073">
    <property type="entry name" value="Nucleotide cyclase"/>
    <property type="match status" value="1"/>
</dbReference>
<dbReference type="NCBIfam" id="TIGR00254">
    <property type="entry name" value="GGDEF"/>
    <property type="match status" value="1"/>
</dbReference>
<keyword evidence="4" id="KW-1133">Transmembrane helix</keyword>
<feature type="transmembrane region" description="Helical" evidence="4">
    <location>
        <begin position="275"/>
        <end position="298"/>
    </location>
</feature>